<proteinExistence type="predicted"/>
<organism evidence="2 3">
    <name type="scientific">Laetiporus sulphureus 93-53</name>
    <dbReference type="NCBI Taxonomy" id="1314785"/>
    <lineage>
        <taxon>Eukaryota</taxon>
        <taxon>Fungi</taxon>
        <taxon>Dikarya</taxon>
        <taxon>Basidiomycota</taxon>
        <taxon>Agaricomycotina</taxon>
        <taxon>Agaricomycetes</taxon>
        <taxon>Polyporales</taxon>
        <taxon>Laetiporus</taxon>
    </lineage>
</organism>
<feature type="domain" description="DUF6593" evidence="1">
    <location>
        <begin position="39"/>
        <end position="165"/>
    </location>
</feature>
<protein>
    <recommendedName>
        <fullName evidence="1">DUF6593 domain-containing protein</fullName>
    </recommendedName>
</protein>
<name>A0A165IEY6_9APHY</name>
<dbReference type="RefSeq" id="XP_040770492.1">
    <property type="nucleotide sequence ID" value="XM_040903595.1"/>
</dbReference>
<dbReference type="Proteomes" id="UP000076871">
    <property type="component" value="Unassembled WGS sequence"/>
</dbReference>
<evidence type="ECO:0000259" key="1">
    <source>
        <dbReference type="Pfam" id="PF20236"/>
    </source>
</evidence>
<dbReference type="GeneID" id="63820625"/>
<dbReference type="Pfam" id="PF20236">
    <property type="entry name" value="DUF6593"/>
    <property type="match status" value="1"/>
</dbReference>
<reference evidence="2 3" key="1">
    <citation type="journal article" date="2016" name="Mol. Biol. Evol.">
        <title>Comparative Genomics of Early-Diverging Mushroom-Forming Fungi Provides Insights into the Origins of Lignocellulose Decay Capabilities.</title>
        <authorList>
            <person name="Nagy L.G."/>
            <person name="Riley R."/>
            <person name="Tritt A."/>
            <person name="Adam C."/>
            <person name="Daum C."/>
            <person name="Floudas D."/>
            <person name="Sun H."/>
            <person name="Yadav J.S."/>
            <person name="Pangilinan J."/>
            <person name="Larsson K.H."/>
            <person name="Matsuura K."/>
            <person name="Barry K."/>
            <person name="Labutti K."/>
            <person name="Kuo R."/>
            <person name="Ohm R.A."/>
            <person name="Bhattacharya S.S."/>
            <person name="Shirouzu T."/>
            <person name="Yoshinaga Y."/>
            <person name="Martin F.M."/>
            <person name="Grigoriev I.V."/>
            <person name="Hibbett D.S."/>
        </authorList>
    </citation>
    <scope>NUCLEOTIDE SEQUENCE [LARGE SCALE GENOMIC DNA]</scope>
    <source>
        <strain evidence="2 3">93-53</strain>
    </source>
</reference>
<dbReference type="InParanoid" id="A0A165IEY6"/>
<dbReference type="AlphaFoldDB" id="A0A165IEY6"/>
<evidence type="ECO:0000313" key="2">
    <source>
        <dbReference type="EMBL" id="KZT12982.1"/>
    </source>
</evidence>
<sequence>MTTPSIDLVLQFIFPDESSDADQRTFQVKQMLEGSAEPREMYKFHHPNTGTTTGVTTIQRMNAITGIWDNAGQIDWQSNTSATVYFGTERVPVRELRKRKKASSKSRRFKANSGEYKWKVGQNGRDLVCVSTRGKTVATWSDEQSTLRVVDGSDSILDRVVVTCFLNIRMLRLNFW</sequence>
<dbReference type="EMBL" id="KV427605">
    <property type="protein sequence ID" value="KZT12982.1"/>
    <property type="molecule type" value="Genomic_DNA"/>
</dbReference>
<dbReference type="InterPro" id="IPR046528">
    <property type="entry name" value="DUF6593"/>
</dbReference>
<gene>
    <name evidence="2" type="ORF">LAESUDRAFT_640379</name>
</gene>
<evidence type="ECO:0000313" key="3">
    <source>
        <dbReference type="Proteomes" id="UP000076871"/>
    </source>
</evidence>
<keyword evidence="3" id="KW-1185">Reference proteome</keyword>
<accession>A0A165IEY6</accession>
<dbReference type="OrthoDB" id="3132420at2759"/>